<dbReference type="AlphaFoldDB" id="A0A1J1HJI9"/>
<reference evidence="1 2" key="1">
    <citation type="submission" date="2015-04" db="EMBL/GenBank/DDBJ databases">
        <authorList>
            <person name="Syromyatnikov M.Y."/>
            <person name="Popov V.N."/>
        </authorList>
    </citation>
    <scope>NUCLEOTIDE SEQUENCE [LARGE SCALE GENOMIC DNA]</scope>
</reference>
<accession>A0A1J1HJI9</accession>
<keyword evidence="2" id="KW-1185">Reference proteome</keyword>
<name>A0A1J1HJI9_9DIPT</name>
<proteinExistence type="predicted"/>
<evidence type="ECO:0000313" key="1">
    <source>
        <dbReference type="EMBL" id="CRK88189.1"/>
    </source>
</evidence>
<evidence type="ECO:0000313" key="2">
    <source>
        <dbReference type="Proteomes" id="UP000183832"/>
    </source>
</evidence>
<protein>
    <submittedName>
        <fullName evidence="1">CLUMA_CG001970, isoform A</fullName>
    </submittedName>
</protein>
<dbReference type="EMBL" id="CVRI01000006">
    <property type="protein sequence ID" value="CRK88189.1"/>
    <property type="molecule type" value="Genomic_DNA"/>
</dbReference>
<gene>
    <name evidence="1" type="ORF">CLUMA_CG001970</name>
</gene>
<dbReference type="Proteomes" id="UP000183832">
    <property type="component" value="Unassembled WGS sequence"/>
</dbReference>
<organism evidence="1 2">
    <name type="scientific">Clunio marinus</name>
    <dbReference type="NCBI Taxonomy" id="568069"/>
    <lineage>
        <taxon>Eukaryota</taxon>
        <taxon>Metazoa</taxon>
        <taxon>Ecdysozoa</taxon>
        <taxon>Arthropoda</taxon>
        <taxon>Hexapoda</taxon>
        <taxon>Insecta</taxon>
        <taxon>Pterygota</taxon>
        <taxon>Neoptera</taxon>
        <taxon>Endopterygota</taxon>
        <taxon>Diptera</taxon>
        <taxon>Nematocera</taxon>
        <taxon>Chironomoidea</taxon>
        <taxon>Chironomidae</taxon>
        <taxon>Clunio</taxon>
    </lineage>
</organism>
<sequence length="67" mass="7959">MQKASDLWLKEKFACLRLENHHHCGQNCTKYLSEALMQYSHVEKKISTYVWNKITDHNKNEHSNSNP</sequence>